<proteinExistence type="inferred from homology"/>
<evidence type="ECO:0000313" key="4">
    <source>
        <dbReference type="Proteomes" id="UP001500984"/>
    </source>
</evidence>
<dbReference type="NCBIfam" id="TIGR02606">
    <property type="entry name" value="antidote_CC2985"/>
    <property type="match status" value="1"/>
</dbReference>
<dbReference type="InterPro" id="IPR022789">
    <property type="entry name" value="ParD"/>
</dbReference>
<dbReference type="InterPro" id="IPR010985">
    <property type="entry name" value="Ribbon_hlx_hlx"/>
</dbReference>
<dbReference type="Gene3D" id="6.10.10.120">
    <property type="entry name" value="Antitoxin ParD1-like"/>
    <property type="match status" value="1"/>
</dbReference>
<evidence type="ECO:0000256" key="1">
    <source>
        <dbReference type="ARBA" id="ARBA00008580"/>
    </source>
</evidence>
<dbReference type="Pfam" id="PF03693">
    <property type="entry name" value="ParD_antitoxin"/>
    <property type="match status" value="1"/>
</dbReference>
<dbReference type="Proteomes" id="UP001500984">
    <property type="component" value="Unassembled WGS sequence"/>
</dbReference>
<dbReference type="InterPro" id="IPR038296">
    <property type="entry name" value="ParD_sf"/>
</dbReference>
<comment type="caution">
    <text evidence="3">The sequence shown here is derived from an EMBL/GenBank/DDBJ whole genome shotgun (WGS) entry which is preliminary data.</text>
</comment>
<keyword evidence="2" id="KW-1277">Toxin-antitoxin system</keyword>
<accession>A0ABP5HZ89</accession>
<reference evidence="4" key="1">
    <citation type="journal article" date="2019" name="Int. J. Syst. Evol. Microbiol.">
        <title>The Global Catalogue of Microorganisms (GCM) 10K type strain sequencing project: providing services to taxonomists for standard genome sequencing and annotation.</title>
        <authorList>
            <consortium name="The Broad Institute Genomics Platform"/>
            <consortium name="The Broad Institute Genome Sequencing Center for Infectious Disease"/>
            <person name="Wu L."/>
            <person name="Ma J."/>
        </authorList>
    </citation>
    <scope>NUCLEOTIDE SEQUENCE [LARGE SCALE GENOMIC DNA]</scope>
    <source>
        <strain evidence="4">JCM 15900</strain>
    </source>
</reference>
<evidence type="ECO:0000256" key="2">
    <source>
        <dbReference type="ARBA" id="ARBA00022649"/>
    </source>
</evidence>
<dbReference type="EMBL" id="BAAAPZ010000002">
    <property type="protein sequence ID" value="GAA2087866.1"/>
    <property type="molecule type" value="Genomic_DNA"/>
</dbReference>
<dbReference type="SUPFAM" id="SSF47598">
    <property type="entry name" value="Ribbon-helix-helix"/>
    <property type="match status" value="1"/>
</dbReference>
<name>A0ABP5HZ89_9MICO</name>
<dbReference type="PANTHER" id="PTHR36582">
    <property type="entry name" value="ANTITOXIN PARD"/>
    <property type="match status" value="1"/>
</dbReference>
<gene>
    <name evidence="3" type="ORF">GCM10009823_02550</name>
</gene>
<comment type="similarity">
    <text evidence="1">Belongs to the ParD antitoxin family.</text>
</comment>
<keyword evidence="4" id="KW-1185">Reference proteome</keyword>
<sequence>MSMSPNTSISLDSHFSDFLAREVATGRYSSASEVVRAGLRLLEDQETQMSALRSALAAGEESGAPEPFDFDAFIEAKKS</sequence>
<organism evidence="3 4">
    <name type="scientific">Brevibacterium salitolerans</name>
    <dbReference type="NCBI Taxonomy" id="1403566"/>
    <lineage>
        <taxon>Bacteria</taxon>
        <taxon>Bacillati</taxon>
        <taxon>Actinomycetota</taxon>
        <taxon>Actinomycetes</taxon>
        <taxon>Micrococcales</taxon>
        <taxon>Brevibacteriaceae</taxon>
        <taxon>Brevibacterium</taxon>
    </lineage>
</organism>
<dbReference type="PANTHER" id="PTHR36582:SF2">
    <property type="entry name" value="ANTITOXIN PARD"/>
    <property type="match status" value="1"/>
</dbReference>
<dbReference type="CDD" id="cd22231">
    <property type="entry name" value="RHH_NikR_HicB-like"/>
    <property type="match status" value="1"/>
</dbReference>
<protein>
    <submittedName>
        <fullName evidence="3">Type II toxin-antitoxin system ParD family antitoxin</fullName>
    </submittedName>
</protein>
<evidence type="ECO:0000313" key="3">
    <source>
        <dbReference type="EMBL" id="GAA2087866.1"/>
    </source>
</evidence>